<evidence type="ECO:0000313" key="4">
    <source>
        <dbReference type="Proteomes" id="UP000179179"/>
    </source>
</evidence>
<evidence type="ECO:0008006" key="5">
    <source>
        <dbReference type="Google" id="ProtNLM"/>
    </source>
</evidence>
<evidence type="ECO:0000256" key="1">
    <source>
        <dbReference type="SAM" id="Coils"/>
    </source>
</evidence>
<dbReference type="AlphaFoldDB" id="A0A1F8AEI3"/>
<keyword evidence="1" id="KW-0175">Coiled coil</keyword>
<keyword evidence="4" id="KW-1185">Reference proteome</keyword>
<accession>A0A1F8AEI3</accession>
<protein>
    <recommendedName>
        <fullName evidence="5">Serine protein kinase</fullName>
    </recommendedName>
</protein>
<sequence length="992" mass="110708">IEITGNVRLPGKNLGLFCNNLLVSQRVTVDVSGDKGKVGDNKTDNDGGIGGPGMNGGNIWIFVQDLAAGDLDNVDIYANGGDGGRGGNTSAKGKKGGRGGNAGNGGLIEIIVGSQPAEAMSTFNLTDKQPWPEKVSSLLQLDLSEALFNFLNEEQRKTLNAYDSLGSVLSSLVDTIQRMPAKSQTENVKVLTSKVLDQIKKNLQLVKKSPVMSEENVKGLKKLLSQIASQHDVATDLEEISRIMGELSASSGSQLDLLLDTLYLTMDSAIIKTKRRITWTLRNNKAGASGPGGISGPGIDPGPRGEEGKVGESWQQFLDFEGTKNDLNTRQAYIFPEQCQMLLNKIDNQFFSAQWTERTELIRQYNRLVKRLRIVDTIDDKTDESTGLWKAVDMLENTYQVTTNAQSQLKAVAVQARSRRNRLLLGQDMFGHSQSWVPRLSYDFYANSIDKRLGVLREIENLEREYQQADQKSVDLRAVLDNGIEKMQTTETEASTIINLLTGPNGEIYKKGVRIGLLTVELKEKRDKVRTEVAHVKFDHVYDPVFLIDGFSSLTSLKPDLDSLGKLWKLATDIHKFIEHDTINDGQGKEFKEEFVIRQLAECTGSLESLEAALKTNNDNTISISDPKALKVMAKISDIEKLMKDFSECIPEDQRKNVNKALKEYKNIILKRNDAVVGYNSSIQLLVEARCARKHAQEQASSLRGKRLKLDPTIPAVSFWLRGTKDKLALQLMQRLYYASRAVMYWGLDTSYNFDQPGPLRSSTELRSHWTQLDNAFEAILHRYAGNVRSIWPHTEAKQGLFYGLTSAQLETLKTGQCEEEGEGKVYKVSITLQPKAMPFGRPRADVRLSEVRLWLVGAKVCPDTHGRQRVTVHIRHMGDDLFEDESNKRFHFSHDSMTIPFEFDAAKVKNKCDFTADAKLNAANAWQDQWTGNQSRKDIGINCVAAVGPFTTWCLEVRESENPGLDMGLVESAYMEFCGANRSFIRRPKSG</sequence>
<evidence type="ECO:0000313" key="3">
    <source>
        <dbReference type="EMBL" id="OGM49748.1"/>
    </source>
</evidence>
<dbReference type="STRING" id="109264.A0A1F8AEI3"/>
<dbReference type="OrthoDB" id="10016792at2759"/>
<dbReference type="RefSeq" id="XP_022393465.1">
    <property type="nucleotide sequence ID" value="XM_022528906.1"/>
</dbReference>
<dbReference type="Proteomes" id="UP000179179">
    <property type="component" value="Unassembled WGS sequence"/>
</dbReference>
<dbReference type="EMBL" id="LYCR01000007">
    <property type="protein sequence ID" value="OGM49748.1"/>
    <property type="molecule type" value="Genomic_DNA"/>
</dbReference>
<name>A0A1F8AEI3_9EURO</name>
<feature type="coiled-coil region" evidence="1">
    <location>
        <begin position="452"/>
        <end position="479"/>
    </location>
</feature>
<feature type="region of interest" description="Disordered" evidence="2">
    <location>
        <begin position="79"/>
        <end position="100"/>
    </location>
</feature>
<gene>
    <name evidence="3" type="ORF">ABOM_001776</name>
</gene>
<proteinExistence type="predicted"/>
<organism evidence="3 4">
    <name type="scientific">Aspergillus bombycis</name>
    <dbReference type="NCBI Taxonomy" id="109264"/>
    <lineage>
        <taxon>Eukaryota</taxon>
        <taxon>Fungi</taxon>
        <taxon>Dikarya</taxon>
        <taxon>Ascomycota</taxon>
        <taxon>Pezizomycotina</taxon>
        <taxon>Eurotiomycetes</taxon>
        <taxon>Eurotiomycetidae</taxon>
        <taxon>Eurotiales</taxon>
        <taxon>Aspergillaceae</taxon>
        <taxon>Aspergillus</taxon>
    </lineage>
</organism>
<reference evidence="3 4" key="1">
    <citation type="journal article" date="2016" name="Genome Biol. Evol.">
        <title>Draft genome sequence of an aflatoxigenic Aspergillus species, A. bombycis.</title>
        <authorList>
            <person name="Moore G.G."/>
            <person name="Mack B.M."/>
            <person name="Beltz S.B."/>
            <person name="Gilbert M.K."/>
        </authorList>
    </citation>
    <scope>NUCLEOTIDE SEQUENCE [LARGE SCALE GENOMIC DNA]</scope>
    <source>
        <strain evidence="4">NRRL 26010</strain>
    </source>
</reference>
<feature type="non-terminal residue" evidence="3">
    <location>
        <position position="1"/>
    </location>
</feature>
<dbReference type="GeneID" id="34445166"/>
<evidence type="ECO:0000256" key="2">
    <source>
        <dbReference type="SAM" id="MobiDB-lite"/>
    </source>
</evidence>
<comment type="caution">
    <text evidence="3">The sequence shown here is derived from an EMBL/GenBank/DDBJ whole genome shotgun (WGS) entry which is preliminary data.</text>
</comment>